<dbReference type="AlphaFoldDB" id="A0A0F2D523"/>
<dbReference type="Pfam" id="PF01610">
    <property type="entry name" value="DDE_Tnp_ISL3"/>
    <property type="match status" value="1"/>
</dbReference>
<sequence length="175" mass="21441">MSRVRIQIMNQFDRKSHEYKAIKRYWKLIQQDSRKLSHKRFYRPTFRMHLTNKDILDKLLSYSEDLKHHYNVYQLLLFHFQNKEPEKFFELIEDNLKQVHPLFHTVFKTFLKNKEKIVNALQLPYSNVKLEATFNLIKLIKSNAFGFRNFKNFKKRIFIALNIKKERTKCVLSRS</sequence>
<evidence type="ECO:0000259" key="1">
    <source>
        <dbReference type="Pfam" id="PF01610"/>
    </source>
</evidence>
<comment type="caution">
    <text evidence="2">The sequence shown here is derived from an EMBL/GenBank/DDBJ whole genome shotgun (WGS) entry which is preliminary data.</text>
</comment>
<feature type="domain" description="Transposase IS204/IS1001/IS1096/IS1165 DDE" evidence="1">
    <location>
        <begin position="2"/>
        <end position="157"/>
    </location>
</feature>
<dbReference type="InterPro" id="IPR047951">
    <property type="entry name" value="Transpos_ISL3"/>
</dbReference>
<dbReference type="Proteomes" id="UP000033657">
    <property type="component" value="Unassembled WGS sequence"/>
</dbReference>
<reference evidence="2 3" key="1">
    <citation type="submission" date="2015-02" db="EMBL/GenBank/DDBJ databases">
        <title>Evolution of amylase-binding proteins of oral streptococcal species.</title>
        <authorList>
            <person name="Haase E.M."/>
        </authorList>
    </citation>
    <scope>NUCLEOTIDE SEQUENCE [LARGE SCALE GENOMIC DNA]</scope>
    <source>
        <strain evidence="2 3">COL85/1862</strain>
    </source>
</reference>
<proteinExistence type="predicted"/>
<gene>
    <name evidence="2" type="ORF">TZ87_00230</name>
</gene>
<dbReference type="EMBL" id="JYGM01000001">
    <property type="protein sequence ID" value="KJQ65105.1"/>
    <property type="molecule type" value="Genomic_DNA"/>
</dbReference>
<dbReference type="InterPro" id="IPR002560">
    <property type="entry name" value="Transposase_DDE"/>
</dbReference>
<accession>A0A0F2D523</accession>
<organism evidence="2 3">
    <name type="scientific">Streptococcus oralis subsp. oralis</name>
    <dbReference type="NCBI Taxonomy" id="1891914"/>
    <lineage>
        <taxon>Bacteria</taxon>
        <taxon>Bacillati</taxon>
        <taxon>Bacillota</taxon>
        <taxon>Bacilli</taxon>
        <taxon>Lactobacillales</taxon>
        <taxon>Streptococcaceae</taxon>
        <taxon>Streptococcus</taxon>
    </lineage>
</organism>
<dbReference type="PATRIC" id="fig|28037.209.peg.229"/>
<dbReference type="PANTHER" id="PTHR33498:SF1">
    <property type="entry name" value="TRANSPOSASE FOR INSERTION SEQUENCE ELEMENT IS1557"/>
    <property type="match status" value="1"/>
</dbReference>
<protein>
    <submittedName>
        <fullName evidence="2">Transposase</fullName>
    </submittedName>
</protein>
<name>A0A0F2D523_STROR</name>
<dbReference type="PANTHER" id="PTHR33498">
    <property type="entry name" value="TRANSPOSASE FOR INSERTION SEQUENCE ELEMENT IS1557"/>
    <property type="match status" value="1"/>
</dbReference>
<evidence type="ECO:0000313" key="2">
    <source>
        <dbReference type="EMBL" id="KJQ65105.1"/>
    </source>
</evidence>
<evidence type="ECO:0000313" key="3">
    <source>
        <dbReference type="Proteomes" id="UP000033657"/>
    </source>
</evidence>